<proteinExistence type="predicted"/>
<reference evidence="1" key="1">
    <citation type="submission" date="2023-04" db="EMBL/GenBank/DDBJ databases">
        <title>A chromosome-level genome assembly of the parasitoid wasp Eretmocerus hayati.</title>
        <authorList>
            <person name="Zhong Y."/>
            <person name="Liu S."/>
            <person name="Liu Y."/>
        </authorList>
    </citation>
    <scope>NUCLEOTIDE SEQUENCE</scope>
    <source>
        <strain evidence="1">ZJU_SS_LIU_2023</strain>
    </source>
</reference>
<dbReference type="Proteomes" id="UP001239111">
    <property type="component" value="Chromosome 4"/>
</dbReference>
<protein>
    <submittedName>
        <fullName evidence="1">Uncharacterized protein</fullName>
    </submittedName>
</protein>
<comment type="caution">
    <text evidence="1">The sequence shown here is derived from an EMBL/GenBank/DDBJ whole genome shotgun (WGS) entry which is preliminary data.</text>
</comment>
<dbReference type="EMBL" id="CM056744">
    <property type="protein sequence ID" value="KAJ8666862.1"/>
    <property type="molecule type" value="Genomic_DNA"/>
</dbReference>
<sequence>MAFLCVFRSDDALLDEDLGDEEYDLGNEEEEALLADDNDTERLPEKQTVIKGEEETDDVLDLGVTDALDDLEAEEENVHHSRSSKAEHKPRASKERRSKRQQSLEETTASEPRESLASQHVNKSRPAVEETEAAGSSASAPTIARPQTDLRERLREKANSSHQRGTSSAKERRVDDDDAEDAKERRNRFESERSAVPTKMNHEIPDSLENVVTAEQHRPYFRNRDRASRDKSDRSDRSDRYERSDRRSVKSRGGRYEPHQPPRYHAPEHDPRPPNQQQPHQHQHQQAPLPPPQQPQPPPVPQPGAQPPPPPQFRGGPLHDGRQGFQPGAPPGSGGPMAQPHHHMYPAHGPPGPPGAGPPQQPLPPQGPPVPGPYHHPMPPRFMDGPGAPMQPQPGTFAEPMRPPGLRMGAPRMEYGPRGPLPSPPGLGPGMSGHPRGPPGPQNFGQPQYAPPYPGHGMHGVPPDRQGPVPGQGPPSMSLAHPGPHQGPPMMPPAGAAQAVPPGFARPQPLPPGPPAQSGPLNQPPQQQQHPLPYDGRLPQQPPHQPQPQPQYEPSRAAPAPYDSRGGYAGNPSVSQYNSGPPRPQVSQSAPQQQPQQQILGVAAAPNIPVLPAGHKILINPHFKGNQVKNDVKTPQEAADSFVQALRVNASNSSLRDAQPKNQQAKSDDPFSYFSDVWQGSKAEKPRPSNSRRSYSPENNYSKSSSHNSYDSKYKSDSHGSHRDNYSEKQDYRTRDSDRYRDRNSPPRRKNDQRNYSPPRNSSHGNESHDHGSSKFQKTESIKLSSGRELGARVPPKRSSDDMTMKNIRDDSPKKPRPAVKHKQHIEKITEKAVDQEEELDPEMREYRKKMEEQKLLREKILRAKENRRKLAAMQKQNSSSPNDVVNTEPIKQDSTIAAVIAKDKTRGKINLSVVRARSRLGHMQPTERQRIVLQKSSGQEVRKVVKSNIVRVDNLAASTSEAQIRRMCQGIGSIESIQMGEGNATIVFKTQSAAMVFHKKYQRKMIDLSLIKVHLIPQIAASKASKILKGSKKD</sequence>
<evidence type="ECO:0000313" key="2">
    <source>
        <dbReference type="Proteomes" id="UP001239111"/>
    </source>
</evidence>
<keyword evidence="2" id="KW-1185">Reference proteome</keyword>
<evidence type="ECO:0000313" key="1">
    <source>
        <dbReference type="EMBL" id="KAJ8666862.1"/>
    </source>
</evidence>
<accession>A0ACC2N723</accession>
<organism evidence="1 2">
    <name type="scientific">Eretmocerus hayati</name>
    <dbReference type="NCBI Taxonomy" id="131215"/>
    <lineage>
        <taxon>Eukaryota</taxon>
        <taxon>Metazoa</taxon>
        <taxon>Ecdysozoa</taxon>
        <taxon>Arthropoda</taxon>
        <taxon>Hexapoda</taxon>
        <taxon>Insecta</taxon>
        <taxon>Pterygota</taxon>
        <taxon>Neoptera</taxon>
        <taxon>Endopterygota</taxon>
        <taxon>Hymenoptera</taxon>
        <taxon>Apocrita</taxon>
        <taxon>Proctotrupomorpha</taxon>
        <taxon>Chalcidoidea</taxon>
        <taxon>Aphelinidae</taxon>
        <taxon>Aphelininae</taxon>
        <taxon>Eretmocerus</taxon>
    </lineage>
</organism>
<name>A0ACC2N723_9HYME</name>
<gene>
    <name evidence="1" type="ORF">QAD02_008524</name>
</gene>